<proteinExistence type="predicted"/>
<feature type="compositionally biased region" description="Acidic residues" evidence="2">
    <location>
        <begin position="63"/>
        <end position="72"/>
    </location>
</feature>
<evidence type="ECO:0000256" key="2">
    <source>
        <dbReference type="SAM" id="MobiDB-lite"/>
    </source>
</evidence>
<dbReference type="EMBL" id="JAAECE010000005">
    <property type="protein sequence ID" value="KAF1800757.1"/>
    <property type="molecule type" value="Genomic_DNA"/>
</dbReference>
<feature type="compositionally biased region" description="Acidic residues" evidence="2">
    <location>
        <begin position="42"/>
        <end position="54"/>
    </location>
</feature>
<comment type="caution">
    <text evidence="3">The sequence shown here is derived from an EMBL/GenBank/DDBJ whole genome shotgun (WGS) entry which is preliminary data.</text>
</comment>
<keyword evidence="1" id="KW-0175">Coiled coil</keyword>
<feature type="coiled-coil region" evidence="1">
    <location>
        <begin position="145"/>
        <end position="222"/>
    </location>
</feature>
<evidence type="ECO:0000256" key="1">
    <source>
        <dbReference type="SAM" id="Coils"/>
    </source>
</evidence>
<dbReference type="AlphaFoldDB" id="A0A8H4BEF1"/>
<feature type="compositionally biased region" description="Basic and acidic residues" evidence="2">
    <location>
        <begin position="92"/>
        <end position="103"/>
    </location>
</feature>
<name>A0A8H4BEF1_MUCCL</name>
<organism evidence="3 4">
    <name type="scientific">Mucor circinelloides f. lusitanicus</name>
    <name type="common">Mucor racemosus var. lusitanicus</name>
    <dbReference type="NCBI Taxonomy" id="29924"/>
    <lineage>
        <taxon>Eukaryota</taxon>
        <taxon>Fungi</taxon>
        <taxon>Fungi incertae sedis</taxon>
        <taxon>Mucoromycota</taxon>
        <taxon>Mucoromycotina</taxon>
        <taxon>Mucoromycetes</taxon>
        <taxon>Mucorales</taxon>
        <taxon>Mucorineae</taxon>
        <taxon>Mucoraceae</taxon>
        <taxon>Mucor</taxon>
    </lineage>
</organism>
<evidence type="ECO:0000313" key="4">
    <source>
        <dbReference type="Proteomes" id="UP000469890"/>
    </source>
</evidence>
<feature type="region of interest" description="Disordered" evidence="2">
    <location>
        <begin position="91"/>
        <end position="118"/>
    </location>
</feature>
<reference evidence="3 4" key="1">
    <citation type="submission" date="2019-09" db="EMBL/GenBank/DDBJ databases">
        <authorList>
            <consortium name="DOE Joint Genome Institute"/>
            <person name="Mondo S.J."/>
            <person name="Navarro-Mendoza M.I."/>
            <person name="Perez-Arques C."/>
            <person name="Panchal S."/>
            <person name="Nicolas F.E."/>
            <person name="Ganguly P."/>
            <person name="Pangilinan J."/>
            <person name="Grigoriev I."/>
            <person name="Heitman J."/>
            <person name="Sanya K."/>
            <person name="Garre V."/>
        </authorList>
    </citation>
    <scope>NUCLEOTIDE SEQUENCE [LARGE SCALE GENOMIC DNA]</scope>
    <source>
        <strain evidence="3 4">MU402</strain>
    </source>
</reference>
<feature type="region of interest" description="Disordered" evidence="2">
    <location>
        <begin position="30"/>
        <end position="72"/>
    </location>
</feature>
<accession>A0A8H4BEF1</accession>
<evidence type="ECO:0000313" key="3">
    <source>
        <dbReference type="EMBL" id="KAF1800757.1"/>
    </source>
</evidence>
<gene>
    <name evidence="3" type="ORF">FB192DRAFT_1382164</name>
</gene>
<sequence length="469" mass="53802">MVNTQVTNLEIRPMPANTQDGATTNDMVCQKVQQQQQPTSDLLDEEAEEEESLETDTISLTTTDDDDREGESEIIQLQYDDDDVDEYYISGDDERGEIGRFDTDNEDEDGEQGMLADRPGYKRMNLKGESESDKDLIIYSLNESLQIHKEIVERIQNEKDDIEYQYEQEKELENQQIQKEKDEREEQAKIAGEKLGRLEGLYQSLLKELEAKKLDYRRMESRFHSHVKSIRNSTDQASIEQQLRSVMQKVSDLCLPLSDTATASTLDYFFGYWPDMMQHFFENEELDAAAISLLTEKLLMDTIMQDILQTSIHPGVSLNHAFGKIHHWVEKRNTSWAARMKQQISSFVVKQSNEEAEAIEAATNRIIDTTSQQLCQIYNVVDAKQTSEIKLKWSHIVHDAIQLDTMIKCQEHPTIEILHIEEGAYYNQSMMNSSREGDVVAFVVSPPFVASGSSSEEEGFMIPAKVYCV</sequence>
<dbReference type="Proteomes" id="UP000469890">
    <property type="component" value="Unassembled WGS sequence"/>
</dbReference>
<protein>
    <submittedName>
        <fullName evidence="3">Uncharacterized protein</fullName>
    </submittedName>
</protein>